<dbReference type="EMBL" id="BKCJ010394779">
    <property type="protein sequence ID" value="GFA26363.1"/>
    <property type="molecule type" value="Genomic_DNA"/>
</dbReference>
<organism evidence="1">
    <name type="scientific">Tanacetum cinerariifolium</name>
    <name type="common">Dalmatian daisy</name>
    <name type="synonym">Chrysanthemum cinerariifolium</name>
    <dbReference type="NCBI Taxonomy" id="118510"/>
    <lineage>
        <taxon>Eukaryota</taxon>
        <taxon>Viridiplantae</taxon>
        <taxon>Streptophyta</taxon>
        <taxon>Embryophyta</taxon>
        <taxon>Tracheophyta</taxon>
        <taxon>Spermatophyta</taxon>
        <taxon>Magnoliopsida</taxon>
        <taxon>eudicotyledons</taxon>
        <taxon>Gunneridae</taxon>
        <taxon>Pentapetalae</taxon>
        <taxon>asterids</taxon>
        <taxon>campanulids</taxon>
        <taxon>Asterales</taxon>
        <taxon>Asteraceae</taxon>
        <taxon>Asteroideae</taxon>
        <taxon>Anthemideae</taxon>
        <taxon>Anthemidinae</taxon>
        <taxon>Tanacetum</taxon>
    </lineage>
</organism>
<comment type="caution">
    <text evidence="1">The sequence shown here is derived from an EMBL/GenBank/DDBJ whole genome shotgun (WGS) entry which is preliminary data.</text>
</comment>
<dbReference type="PANTHER" id="PTHR48462">
    <property type="entry name" value="PROTEIN, PUTATIVE-RELATED"/>
    <property type="match status" value="1"/>
</dbReference>
<proteinExistence type="predicted"/>
<feature type="non-terminal residue" evidence="1">
    <location>
        <position position="1"/>
    </location>
</feature>
<dbReference type="PANTHER" id="PTHR48462:SF1">
    <property type="entry name" value="PROTEIN, PUTATIVE-RELATED"/>
    <property type="match status" value="1"/>
</dbReference>
<protein>
    <submittedName>
        <fullName evidence="1">Uncharacterized protein</fullName>
    </submittedName>
</protein>
<sequence>ENGLAKTSLITHLRDRHCNGDAQAITRQSLSTNLAVLRKPSIGFVSPPDCGDGVVRFVLYDLTKPHVPSSSEQLDHVNDLEESIANAIRSWGNPDGSLQLVNEALVEPSLSWSNIDEENLGVGERNVKYCKRKIFVGHYTAAVIVLSSSGVAPYNDATLEDLKAKHTLKPAPSLPHILIDYHQLTTSHAVVLDMIKSFPRGTSPGRDGLHAQHLMDCLSGAAMAISDELVSSITQVFNLFLDGKCPKMLGEYISSAPLTPLVKPEGWYPSYCCGYRLEAFGFQGGREAILHAVNRLIEDRWDVAGLSMLLVDFKNAFNLVDREVMLQEIRIHCLAISHWVEFCYSTPARLYYGEHTLRSYQGVQQGDPLRPLLFSLVLHPLVSKIRDFFNLSLQAWYVDDGTIVGDTLVVREVLKEDPRSRFVGVFPSNIARPLHGVKLLCGPANANFDFSCELVMKRVSNSIVLMDTIAKLNDPQCELLLLRACAGISKLYFAVRVCSPRVFEQSQRSFDAALRSSLKRIVMFLHYAFLASRLQSTNLQSKLLQHSNIVTSVSAFDNALSAFNAKMKIGLLSNPCEVAAPKLIKKLANIYFTRVTQTAESTFSLSTQQMALWKSQMEEHTSDWLGVVPISRLGQTMNGRTYRCVLCYRLGVPLFSISKPCSACSKVFVDDIYGDHDVSCTGIVGIKHRHNIVRDTLVDICFRSGISAAKEVNIGLGRGRDKPLRPADMLLYSWGGGLDVCVDLTGSSPLTQTGMINFAPGRAVTNVAQRKRVKYEAKCA</sequence>
<reference evidence="1" key="1">
    <citation type="journal article" date="2019" name="Sci. Rep.">
        <title>Draft genome of Tanacetum cinerariifolium, the natural source of mosquito coil.</title>
        <authorList>
            <person name="Yamashiro T."/>
            <person name="Shiraishi A."/>
            <person name="Satake H."/>
            <person name="Nakayama K."/>
        </authorList>
    </citation>
    <scope>NUCLEOTIDE SEQUENCE</scope>
</reference>
<gene>
    <name evidence="1" type="ORF">Tci_598335</name>
</gene>
<dbReference type="AlphaFoldDB" id="A0A699JBM5"/>
<name>A0A699JBM5_TANCI</name>
<evidence type="ECO:0000313" key="1">
    <source>
        <dbReference type="EMBL" id="GFA26363.1"/>
    </source>
</evidence>
<accession>A0A699JBM5</accession>